<evidence type="ECO:0000256" key="8">
    <source>
        <dbReference type="ARBA" id="ARBA00022989"/>
    </source>
</evidence>
<evidence type="ECO:0000256" key="4">
    <source>
        <dbReference type="ARBA" id="ARBA00010572"/>
    </source>
</evidence>
<evidence type="ECO:0000313" key="16">
    <source>
        <dbReference type="Proteomes" id="UP001516023"/>
    </source>
</evidence>
<keyword evidence="6 14" id="KW-0812">Transmembrane</keyword>
<dbReference type="PANTHER" id="PTHR13306:SF6">
    <property type="entry name" value="TRANSMEMBRANE PROTEIN 138"/>
    <property type="match status" value="1"/>
</dbReference>
<comment type="function">
    <text evidence="1">Required for ciliogenesis.</text>
</comment>
<evidence type="ECO:0000256" key="1">
    <source>
        <dbReference type="ARBA" id="ARBA00003709"/>
    </source>
</evidence>
<evidence type="ECO:0000256" key="11">
    <source>
        <dbReference type="ARBA" id="ARBA00023180"/>
    </source>
</evidence>
<dbReference type="InterPro" id="IPR024133">
    <property type="entry name" value="TM_138"/>
</dbReference>
<proteinExistence type="inferred from homology"/>
<accession>A0ABD3QKS4</accession>
<evidence type="ECO:0000256" key="5">
    <source>
        <dbReference type="ARBA" id="ARBA00014515"/>
    </source>
</evidence>
<dbReference type="Proteomes" id="UP001516023">
    <property type="component" value="Unassembled WGS sequence"/>
</dbReference>
<keyword evidence="12" id="KW-0966">Cell projection</keyword>
<feature type="transmembrane region" description="Helical" evidence="14">
    <location>
        <begin position="185"/>
        <end position="205"/>
    </location>
</feature>
<evidence type="ECO:0000256" key="13">
    <source>
        <dbReference type="SAM" id="MobiDB-lite"/>
    </source>
</evidence>
<keyword evidence="11" id="KW-0325">Glycoprotein</keyword>
<sequence>MIEDLPEEDSSLAKENPDDAPSLLGCNPLDESGLVYRNHLVPKCFMMERETVQRDWYCIKLGMMALLALGDLFLNSKAEYEALQVSPSLADLNEQLSDNSSGFERMRQLQITLFGTSILLQASIFSAFFLILVDTFPFQVGLLGVVCKEFKHMLFAQTGYSAVSVVVGTMRLNEVFKGNTDIWRSGLYIITSFFHKLVAPCYYAVSLRSALRLGDEKYTTKDAWMPHGYESYHEKD</sequence>
<dbReference type="AlphaFoldDB" id="A0ABD3QKS4"/>
<feature type="transmembrane region" description="Helical" evidence="14">
    <location>
        <begin position="111"/>
        <end position="133"/>
    </location>
</feature>
<name>A0ABD3QKS4_9STRA</name>
<keyword evidence="10 14" id="KW-0472">Membrane</keyword>
<evidence type="ECO:0000313" key="15">
    <source>
        <dbReference type="EMBL" id="KAL3800794.1"/>
    </source>
</evidence>
<gene>
    <name evidence="15" type="ORF">HJC23_001631</name>
</gene>
<dbReference type="GO" id="GO:0012505">
    <property type="term" value="C:endomembrane system"/>
    <property type="evidence" value="ECO:0007669"/>
    <property type="project" value="UniProtKB-SubCell"/>
</dbReference>
<keyword evidence="8 14" id="KW-1133">Transmembrane helix</keyword>
<dbReference type="EMBL" id="JABMIG020000030">
    <property type="protein sequence ID" value="KAL3800794.1"/>
    <property type="molecule type" value="Genomic_DNA"/>
</dbReference>
<evidence type="ECO:0000256" key="14">
    <source>
        <dbReference type="SAM" id="Phobius"/>
    </source>
</evidence>
<organism evidence="15 16">
    <name type="scientific">Cyclotella cryptica</name>
    <dbReference type="NCBI Taxonomy" id="29204"/>
    <lineage>
        <taxon>Eukaryota</taxon>
        <taxon>Sar</taxon>
        <taxon>Stramenopiles</taxon>
        <taxon>Ochrophyta</taxon>
        <taxon>Bacillariophyta</taxon>
        <taxon>Coscinodiscophyceae</taxon>
        <taxon>Thalassiosirophycidae</taxon>
        <taxon>Stephanodiscales</taxon>
        <taxon>Stephanodiscaceae</taxon>
        <taxon>Cyclotella</taxon>
    </lineage>
</organism>
<dbReference type="GO" id="GO:0030030">
    <property type="term" value="P:cell projection organization"/>
    <property type="evidence" value="ECO:0007669"/>
    <property type="project" value="UniProtKB-KW"/>
</dbReference>
<feature type="region of interest" description="Disordered" evidence="13">
    <location>
        <begin position="1"/>
        <end position="22"/>
    </location>
</feature>
<protein>
    <recommendedName>
        <fullName evidence="5">Transmembrane protein 138</fullName>
    </recommendedName>
</protein>
<keyword evidence="16" id="KW-1185">Reference proteome</keyword>
<dbReference type="Pfam" id="PF14935">
    <property type="entry name" value="TMEM138"/>
    <property type="match status" value="1"/>
</dbReference>
<dbReference type="GO" id="GO:0005929">
    <property type="term" value="C:cilium"/>
    <property type="evidence" value="ECO:0007669"/>
    <property type="project" value="UniProtKB-SubCell"/>
</dbReference>
<keyword evidence="9" id="KW-0969">Cilium</keyword>
<evidence type="ECO:0000256" key="9">
    <source>
        <dbReference type="ARBA" id="ARBA00023069"/>
    </source>
</evidence>
<evidence type="ECO:0000256" key="7">
    <source>
        <dbReference type="ARBA" id="ARBA00022794"/>
    </source>
</evidence>
<feature type="transmembrane region" description="Helical" evidence="14">
    <location>
        <begin position="153"/>
        <end position="173"/>
    </location>
</feature>
<feature type="compositionally biased region" description="Acidic residues" evidence="13">
    <location>
        <begin position="1"/>
        <end position="10"/>
    </location>
</feature>
<comment type="similarity">
    <text evidence="4">Belongs to the TMEM138 family.</text>
</comment>
<evidence type="ECO:0000256" key="3">
    <source>
        <dbReference type="ARBA" id="ARBA00004138"/>
    </source>
</evidence>
<evidence type="ECO:0000256" key="6">
    <source>
        <dbReference type="ARBA" id="ARBA00022692"/>
    </source>
</evidence>
<dbReference type="PANTHER" id="PTHR13306">
    <property type="entry name" value="TRANSMEMBRANE PROTEIN 138"/>
    <property type="match status" value="1"/>
</dbReference>
<evidence type="ECO:0000256" key="10">
    <source>
        <dbReference type="ARBA" id="ARBA00023136"/>
    </source>
</evidence>
<evidence type="ECO:0000256" key="2">
    <source>
        <dbReference type="ARBA" id="ARBA00004127"/>
    </source>
</evidence>
<comment type="subcellular location">
    <subcellularLocation>
        <location evidence="3">Cell projection</location>
        <location evidence="3">Cilium</location>
    </subcellularLocation>
    <subcellularLocation>
        <location evidence="2">Endomembrane system</location>
        <topology evidence="2">Multi-pass membrane protein</topology>
    </subcellularLocation>
</comment>
<reference evidence="15 16" key="1">
    <citation type="journal article" date="2020" name="G3 (Bethesda)">
        <title>Improved Reference Genome for Cyclotella cryptica CCMP332, a Model for Cell Wall Morphogenesis, Salinity Adaptation, and Lipid Production in Diatoms (Bacillariophyta).</title>
        <authorList>
            <person name="Roberts W.R."/>
            <person name="Downey K.M."/>
            <person name="Ruck E.C."/>
            <person name="Traller J.C."/>
            <person name="Alverson A.J."/>
        </authorList>
    </citation>
    <scope>NUCLEOTIDE SEQUENCE [LARGE SCALE GENOMIC DNA]</scope>
    <source>
        <strain evidence="15 16">CCMP332</strain>
    </source>
</reference>
<keyword evidence="7" id="KW-0970">Cilium biogenesis/degradation</keyword>
<comment type="caution">
    <text evidence="15">The sequence shown here is derived from an EMBL/GenBank/DDBJ whole genome shotgun (WGS) entry which is preliminary data.</text>
</comment>
<evidence type="ECO:0000256" key="12">
    <source>
        <dbReference type="ARBA" id="ARBA00023273"/>
    </source>
</evidence>